<keyword evidence="1" id="KW-1133">Transmembrane helix</keyword>
<keyword evidence="1" id="KW-0472">Membrane</keyword>
<protein>
    <submittedName>
        <fullName evidence="2 4">Uncharacterized protein</fullName>
    </submittedName>
</protein>
<keyword evidence="3" id="KW-1185">Reference proteome</keyword>
<dbReference type="EMBL" id="UYSU01032281">
    <property type="protein sequence ID" value="VDL88933.1"/>
    <property type="molecule type" value="Genomic_DNA"/>
</dbReference>
<reference evidence="2 3" key="2">
    <citation type="submission" date="2018-11" db="EMBL/GenBank/DDBJ databases">
        <authorList>
            <consortium name="Pathogen Informatics"/>
        </authorList>
    </citation>
    <scope>NUCLEOTIDE SEQUENCE [LARGE SCALE GENOMIC DNA]</scope>
    <source>
        <strain evidence="2 3">NST_G2</strain>
    </source>
</reference>
<dbReference type="WBParaSite" id="SSLN_0000263501-mRNA-1">
    <property type="protein sequence ID" value="SSLN_0000263501-mRNA-1"/>
    <property type="gene ID" value="SSLN_0000263501"/>
</dbReference>
<accession>A0A183SEA0</accession>
<proteinExistence type="predicted"/>
<evidence type="ECO:0000313" key="2">
    <source>
        <dbReference type="EMBL" id="VDL88933.1"/>
    </source>
</evidence>
<keyword evidence="1" id="KW-0812">Transmembrane</keyword>
<dbReference type="OrthoDB" id="10062838at2759"/>
<reference evidence="4" key="1">
    <citation type="submission" date="2016-06" db="UniProtKB">
        <authorList>
            <consortium name="WormBaseParasite"/>
        </authorList>
    </citation>
    <scope>IDENTIFICATION</scope>
</reference>
<evidence type="ECO:0000313" key="4">
    <source>
        <dbReference type="WBParaSite" id="SSLN_0000263501-mRNA-1"/>
    </source>
</evidence>
<evidence type="ECO:0000256" key="1">
    <source>
        <dbReference type="SAM" id="Phobius"/>
    </source>
</evidence>
<sequence>MPNIFDFSAPSNGHSKHISFISGSEDLSTNIRSLEVDGISKKLHYFIKIRRFGKSVSKSTTQGRGLKPSTSLALTKPYESADTASLETNTDIQTNDCALSEYTGSALGRQSQEQHGKPTCFCSRLLRAVCQCVLGASMLVMFSMASVTFMAAIQHCYRMPVRSNLSMENFTLSRRNASHGVRQCPCLHAIRKEN</sequence>
<evidence type="ECO:0000313" key="3">
    <source>
        <dbReference type="Proteomes" id="UP000275846"/>
    </source>
</evidence>
<name>A0A183SEA0_SCHSO</name>
<organism evidence="4">
    <name type="scientific">Schistocephalus solidus</name>
    <name type="common">Tapeworm</name>
    <dbReference type="NCBI Taxonomy" id="70667"/>
    <lineage>
        <taxon>Eukaryota</taxon>
        <taxon>Metazoa</taxon>
        <taxon>Spiralia</taxon>
        <taxon>Lophotrochozoa</taxon>
        <taxon>Platyhelminthes</taxon>
        <taxon>Cestoda</taxon>
        <taxon>Eucestoda</taxon>
        <taxon>Diphyllobothriidea</taxon>
        <taxon>Diphyllobothriidae</taxon>
        <taxon>Schistocephalus</taxon>
    </lineage>
</organism>
<gene>
    <name evidence="2" type="ORF">SSLN_LOCUS2548</name>
</gene>
<dbReference type="Proteomes" id="UP000275846">
    <property type="component" value="Unassembled WGS sequence"/>
</dbReference>
<dbReference type="AlphaFoldDB" id="A0A183SEA0"/>
<feature type="transmembrane region" description="Helical" evidence="1">
    <location>
        <begin position="133"/>
        <end position="153"/>
    </location>
</feature>